<dbReference type="Proteomes" id="UP000051176">
    <property type="component" value="Unassembled WGS sequence"/>
</dbReference>
<dbReference type="SUPFAM" id="SSF143120">
    <property type="entry name" value="YefM-like"/>
    <property type="match status" value="1"/>
</dbReference>
<protein>
    <recommendedName>
        <fullName evidence="4">Antitoxin</fullName>
    </recommendedName>
</protein>
<dbReference type="PATRIC" id="fig|1267003.4.peg.815"/>
<sequence length="76" mass="8469">MKTTYSVTDAQQNLPALMQAASTGTPVKIETTAGKQQGAVLLSEARWTAIQQQLAGQEPEDELHHRQDFYRAWGRL</sequence>
<reference evidence="2 3" key="1">
    <citation type="journal article" date="2015" name="Genome Announc.">
        <title>Expanding the biotechnology potential of lactobacilli through comparative genomics of 213 strains and associated genera.</title>
        <authorList>
            <person name="Sun Z."/>
            <person name="Harris H.M."/>
            <person name="McCann A."/>
            <person name="Guo C."/>
            <person name="Argimon S."/>
            <person name="Zhang W."/>
            <person name="Yang X."/>
            <person name="Jeffery I.B."/>
            <person name="Cooney J.C."/>
            <person name="Kagawa T.F."/>
            <person name="Liu W."/>
            <person name="Song Y."/>
            <person name="Salvetti E."/>
            <person name="Wrobel A."/>
            <person name="Rasinkangas P."/>
            <person name="Parkhill J."/>
            <person name="Rea M.C."/>
            <person name="O'Sullivan O."/>
            <person name="Ritari J."/>
            <person name="Douillard F.P."/>
            <person name="Paul Ross R."/>
            <person name="Yang R."/>
            <person name="Briner A.E."/>
            <person name="Felis G.E."/>
            <person name="de Vos W.M."/>
            <person name="Barrangou R."/>
            <person name="Klaenhammer T.R."/>
            <person name="Caufield P.W."/>
            <person name="Cui Y."/>
            <person name="Zhang H."/>
            <person name="O'Toole P.W."/>
        </authorList>
    </citation>
    <scope>NUCLEOTIDE SEQUENCE [LARGE SCALE GENOMIC DNA]</scope>
    <source>
        <strain evidence="2 3">ATCC 53295</strain>
    </source>
</reference>
<dbReference type="EMBL" id="AZCZ01000002">
    <property type="protein sequence ID" value="KRK39592.1"/>
    <property type="molecule type" value="Genomic_DNA"/>
</dbReference>
<organism evidence="2 3">
    <name type="scientific">Levilactobacillus parabrevis ATCC 53295</name>
    <dbReference type="NCBI Taxonomy" id="1267003"/>
    <lineage>
        <taxon>Bacteria</taxon>
        <taxon>Bacillati</taxon>
        <taxon>Bacillota</taxon>
        <taxon>Bacilli</taxon>
        <taxon>Lactobacillales</taxon>
        <taxon>Lactobacillaceae</taxon>
        <taxon>Levilactobacillus</taxon>
    </lineage>
</organism>
<keyword evidence="3" id="KW-1185">Reference proteome</keyword>
<dbReference type="RefSeq" id="WP_020089448.1">
    <property type="nucleotide sequence ID" value="NZ_AZCZ01000002.1"/>
</dbReference>
<evidence type="ECO:0000313" key="3">
    <source>
        <dbReference type="Proteomes" id="UP000051176"/>
    </source>
</evidence>
<evidence type="ECO:0000256" key="1">
    <source>
        <dbReference type="ARBA" id="ARBA00009981"/>
    </source>
</evidence>
<comment type="caution">
    <text evidence="2">The sequence shown here is derived from an EMBL/GenBank/DDBJ whole genome shotgun (WGS) entry which is preliminary data.</text>
</comment>
<comment type="similarity">
    <text evidence="1">Belongs to the phD/YefM antitoxin family.</text>
</comment>
<dbReference type="Gene3D" id="3.40.1620.10">
    <property type="entry name" value="YefM-like domain"/>
    <property type="match status" value="1"/>
</dbReference>
<name>A0A0R1H004_9LACO</name>
<dbReference type="AlphaFoldDB" id="A0A0R1H004"/>
<evidence type="ECO:0000313" key="2">
    <source>
        <dbReference type="EMBL" id="KRK39592.1"/>
    </source>
</evidence>
<accession>A0A0R1H004</accession>
<evidence type="ECO:0008006" key="4">
    <source>
        <dbReference type="Google" id="ProtNLM"/>
    </source>
</evidence>
<proteinExistence type="inferred from homology"/>
<dbReference type="OrthoDB" id="2324997at2"/>
<dbReference type="InterPro" id="IPR036165">
    <property type="entry name" value="YefM-like_sf"/>
</dbReference>
<gene>
    <name evidence="2" type="ORF">FD07_GL000767</name>
</gene>